<keyword evidence="1" id="KW-0560">Oxidoreductase</keyword>
<dbReference type="SUPFAM" id="SSF47203">
    <property type="entry name" value="Acyl-CoA dehydrogenase C-terminal domain-like"/>
    <property type="match status" value="1"/>
</dbReference>
<comment type="similarity">
    <text evidence="2">Belongs to the HpaH/HsaA monooxygenase family.</text>
</comment>
<dbReference type="GO" id="GO:0050660">
    <property type="term" value="F:flavin adenine dinucleotide binding"/>
    <property type="evidence" value="ECO:0007669"/>
    <property type="project" value="InterPro"/>
</dbReference>
<dbReference type="AlphaFoldDB" id="A0A917VGQ3"/>
<dbReference type="GO" id="GO:0003995">
    <property type="term" value="F:acyl-CoA dehydrogenase activity"/>
    <property type="evidence" value="ECO:0007669"/>
    <property type="project" value="TreeGrafter"/>
</dbReference>
<dbReference type="InterPro" id="IPR046373">
    <property type="entry name" value="Acyl-CoA_Oxase/DH_mid-dom_sf"/>
</dbReference>
<dbReference type="PIRSF" id="PIRSF016578">
    <property type="entry name" value="HsaA"/>
    <property type="match status" value="1"/>
</dbReference>
<dbReference type="PANTHER" id="PTHR48083">
    <property type="entry name" value="MEDIUM-CHAIN SPECIFIC ACYL-COA DEHYDROGENASE, MITOCHONDRIAL-RELATED"/>
    <property type="match status" value="1"/>
</dbReference>
<dbReference type="GO" id="GO:0016712">
    <property type="term" value="F:oxidoreductase activity, acting on paired donors, with incorporation or reduction of molecular oxygen, reduced flavin or flavoprotein as one donor, and incorporation of one atom of oxygen"/>
    <property type="evidence" value="ECO:0007669"/>
    <property type="project" value="TreeGrafter"/>
</dbReference>
<dbReference type="Proteomes" id="UP000637788">
    <property type="component" value="Unassembled WGS sequence"/>
</dbReference>
<comment type="caution">
    <text evidence="5">The sequence shown here is derived from an EMBL/GenBank/DDBJ whole genome shotgun (WGS) entry which is preliminary data.</text>
</comment>
<evidence type="ECO:0000259" key="4">
    <source>
        <dbReference type="Pfam" id="PF08028"/>
    </source>
</evidence>
<feature type="domain" description="Acyl-CoA dehydrogenase/oxidase N-terminal" evidence="3">
    <location>
        <begin position="25"/>
        <end position="112"/>
    </location>
</feature>
<proteinExistence type="inferred from homology"/>
<dbReference type="GO" id="GO:0005737">
    <property type="term" value="C:cytoplasm"/>
    <property type="evidence" value="ECO:0007669"/>
    <property type="project" value="TreeGrafter"/>
</dbReference>
<dbReference type="Gene3D" id="1.20.140.10">
    <property type="entry name" value="Butyryl-CoA Dehydrogenase, subunit A, domain 3"/>
    <property type="match status" value="1"/>
</dbReference>
<evidence type="ECO:0000256" key="1">
    <source>
        <dbReference type="ARBA" id="ARBA00023002"/>
    </source>
</evidence>
<accession>A0A917VGQ3</accession>
<evidence type="ECO:0000256" key="2">
    <source>
        <dbReference type="ARBA" id="ARBA00049661"/>
    </source>
</evidence>
<dbReference type="InterPro" id="IPR013107">
    <property type="entry name" value="Acyl-CoA_DH_C"/>
</dbReference>
<dbReference type="Pfam" id="PF08028">
    <property type="entry name" value="Acyl-CoA_dh_2"/>
    <property type="match status" value="1"/>
</dbReference>
<dbReference type="InterPro" id="IPR050741">
    <property type="entry name" value="Acyl-CoA_dehydrogenase"/>
</dbReference>
<evidence type="ECO:0000313" key="5">
    <source>
        <dbReference type="EMBL" id="GGK76151.1"/>
    </source>
</evidence>
<dbReference type="SUPFAM" id="SSF56645">
    <property type="entry name" value="Acyl-CoA dehydrogenase NM domain-like"/>
    <property type="match status" value="1"/>
</dbReference>
<dbReference type="GO" id="GO:0033539">
    <property type="term" value="P:fatty acid beta-oxidation using acyl-CoA dehydrogenase"/>
    <property type="evidence" value="ECO:0007669"/>
    <property type="project" value="TreeGrafter"/>
</dbReference>
<sequence length="403" mass="43205">MLVDTDAVAAERSPDRTELVARAAALRERLWEAAAEADRTHRLTDEAVTALTESGLMRLMTPKRLGGHQTDIRTLLEVAVEVGRGCCSAAWVTGVVNAGNFVVSLFPEAAQDEVWGGNPDARTAFVLGRPSNGVEETEGGVLISGQWPYASGSLHAEWMGGLVVDGADAGKPVVQFALMPMDELSVKDTWHFAGMRGTGSNTVVAERVFVPRHRLLPYVPVLNGETDGLIDAGHRYRNSFTGIFCVGLIGSLIGGADAAFRYVQEKASTRPVAGSTYAKQTESPTLQLDLAAAATKIESARLLATALTDRIDRFASAGENPDVVTRARARMDSTQVTQLCREAVDILLTAYGSSAFAESNPLQRIWRDVNVGSRHAGFGMGIPQQVYGRALVGKDPREISLLV</sequence>
<feature type="domain" description="Acyl-CoA dehydrogenase C-terminal" evidence="4">
    <location>
        <begin position="253"/>
        <end position="378"/>
    </location>
</feature>
<dbReference type="PANTHER" id="PTHR48083:SF19">
    <property type="entry name" value="FLAVIN-DEPENDENT MONOOXYGENASE, OXYGENASE SUBUNIT HSAA"/>
    <property type="match status" value="1"/>
</dbReference>
<dbReference type="InterPro" id="IPR036250">
    <property type="entry name" value="AcylCo_DH-like_C"/>
</dbReference>
<dbReference type="InterPro" id="IPR009100">
    <property type="entry name" value="AcylCoA_DH/oxidase_NM_dom_sf"/>
</dbReference>
<dbReference type="InterPro" id="IPR037069">
    <property type="entry name" value="AcylCoA_DH/ox_N_sf"/>
</dbReference>
<reference evidence="5" key="1">
    <citation type="journal article" date="2014" name="Int. J. Syst. Evol. Microbiol.">
        <title>Complete genome sequence of Corynebacterium casei LMG S-19264T (=DSM 44701T), isolated from a smear-ripened cheese.</title>
        <authorList>
            <consortium name="US DOE Joint Genome Institute (JGI-PGF)"/>
            <person name="Walter F."/>
            <person name="Albersmeier A."/>
            <person name="Kalinowski J."/>
            <person name="Ruckert C."/>
        </authorList>
    </citation>
    <scope>NUCLEOTIDE SEQUENCE</scope>
    <source>
        <strain evidence="5">JCM 3035</strain>
    </source>
</reference>
<dbReference type="Gene3D" id="2.40.110.10">
    <property type="entry name" value="Butyryl-CoA Dehydrogenase, subunit A, domain 2"/>
    <property type="match status" value="1"/>
</dbReference>
<dbReference type="EMBL" id="BMPQ01000009">
    <property type="protein sequence ID" value="GGK76151.1"/>
    <property type="molecule type" value="Genomic_DNA"/>
</dbReference>
<protein>
    <submittedName>
        <fullName evidence="5">Acyl-CoA dehydrogenase</fullName>
    </submittedName>
</protein>
<evidence type="ECO:0000259" key="3">
    <source>
        <dbReference type="Pfam" id="PF02771"/>
    </source>
</evidence>
<dbReference type="RefSeq" id="WP_213089329.1">
    <property type="nucleotide sequence ID" value="NZ_BMPQ01000009.1"/>
</dbReference>
<dbReference type="Pfam" id="PF02771">
    <property type="entry name" value="Acyl-CoA_dh_N"/>
    <property type="match status" value="1"/>
</dbReference>
<organism evidence="5 6">
    <name type="scientific">Streptomyces flaveus</name>
    <dbReference type="NCBI Taxonomy" id="66370"/>
    <lineage>
        <taxon>Bacteria</taxon>
        <taxon>Bacillati</taxon>
        <taxon>Actinomycetota</taxon>
        <taxon>Actinomycetes</taxon>
        <taxon>Kitasatosporales</taxon>
        <taxon>Streptomycetaceae</taxon>
        <taxon>Streptomyces</taxon>
        <taxon>Streptomyces aurantiacus group</taxon>
    </lineage>
</organism>
<reference evidence="5" key="2">
    <citation type="submission" date="2020-09" db="EMBL/GenBank/DDBJ databases">
        <authorList>
            <person name="Sun Q."/>
            <person name="Ohkuma M."/>
        </authorList>
    </citation>
    <scope>NUCLEOTIDE SEQUENCE</scope>
    <source>
        <strain evidence="5">JCM 3035</strain>
    </source>
</reference>
<evidence type="ECO:0000313" key="6">
    <source>
        <dbReference type="Proteomes" id="UP000637788"/>
    </source>
</evidence>
<gene>
    <name evidence="5" type="ORF">GCM10010094_41640</name>
</gene>
<name>A0A917VGQ3_9ACTN</name>
<dbReference type="InterPro" id="IPR013786">
    <property type="entry name" value="AcylCoA_DH/ox_N"/>
</dbReference>
<keyword evidence="6" id="KW-1185">Reference proteome</keyword>
<dbReference type="Gene3D" id="1.10.540.10">
    <property type="entry name" value="Acyl-CoA dehydrogenase/oxidase, N-terminal domain"/>
    <property type="match status" value="1"/>
</dbReference>